<sequence>MLPKYRIRPGLRRFPRAPEAYGRRFVESGPNVFERAMERLTKRRWNTSPSEQDGPLIPGTSETRSRDINTEQFDLKEMLRNSVRGSAPIPQAQDSHPPPTPYQPQKSQAVKDRKPNFKKLIKAAPEELLDELQQRVELVKDFVKLNPHASTDPAVENLKKSAERATAFENAHREAMRELDESLSSLAQNILATSGRFPLGTKLVDARSPQHPSQKNYILERLRKLGYSDDFAVTLFERMVPRLEISRFSTPPDEPRRDKHANESLEAHDPVNQEQLFDEPQEIQPLVFSHSENQWVDSKNQPADRRSLKYRERLPLVQWNLRMFGPRQYIGSRSTAAIDLLEGIFANSPDSMAIALHEVCLETLQCILSHPWIRRKFTVGYDPNAVIFKDSPDLRGLRNSLPSVLMVSRELWTENWMGKRIRGLHRALSVDLPVRDQHAGQNQRNVFRICAARMERNLQKDSTDPLAEECSELDRRAKQPLEDFMYIGHKHQDNVISSVMARDLTLNDCPATRKMYRAKYKWQNKSSKDKKPVRESENVHRRVDWWTNRPWNPKVPNIFFGIPNFMKPGRKYEHGINCKKNLGPLTVDIPTAASILSAGKLIRGVPPEEQILGEPRNAAKIGWQDGIPRFFVETNLPHFNYDLTDQNEVLMWVSDDYGTATVLHVLDPNAPRASSAETPGETSSDLDSQPASDVSFADNGEAPEDKVEDVEAVTESSDSRAEDEPTAQSQQPARPFEEVFYERMGSRN</sequence>
<proteinExistence type="predicted"/>
<reference evidence="2 3" key="1">
    <citation type="submission" date="2024-04" db="EMBL/GenBank/DDBJ databases">
        <title>Phyllosticta paracitricarpa is synonymous to the EU quarantine fungus P. citricarpa based on phylogenomic analyses.</title>
        <authorList>
            <consortium name="Lawrence Berkeley National Laboratory"/>
            <person name="Van Ingen-Buijs V.A."/>
            <person name="Van Westerhoven A.C."/>
            <person name="Haridas S."/>
            <person name="Skiadas P."/>
            <person name="Martin F."/>
            <person name="Groenewald J.Z."/>
            <person name="Crous P.W."/>
            <person name="Seidl M.F."/>
        </authorList>
    </citation>
    <scope>NUCLEOTIDE SEQUENCE [LARGE SCALE GENOMIC DNA]</scope>
    <source>
        <strain evidence="2 3">CBS 123374</strain>
    </source>
</reference>
<evidence type="ECO:0000313" key="3">
    <source>
        <dbReference type="Proteomes" id="UP001492380"/>
    </source>
</evidence>
<organism evidence="2 3">
    <name type="scientific">Phyllosticta capitalensis</name>
    <dbReference type="NCBI Taxonomy" id="121624"/>
    <lineage>
        <taxon>Eukaryota</taxon>
        <taxon>Fungi</taxon>
        <taxon>Dikarya</taxon>
        <taxon>Ascomycota</taxon>
        <taxon>Pezizomycotina</taxon>
        <taxon>Dothideomycetes</taxon>
        <taxon>Dothideomycetes incertae sedis</taxon>
        <taxon>Botryosphaeriales</taxon>
        <taxon>Phyllostictaceae</taxon>
        <taxon>Phyllosticta</taxon>
    </lineage>
</organism>
<keyword evidence="3" id="KW-1185">Reference proteome</keyword>
<feature type="compositionally biased region" description="Basic and acidic residues" evidence="1">
    <location>
        <begin position="735"/>
        <end position="748"/>
    </location>
</feature>
<feature type="compositionally biased region" description="Polar residues" evidence="1">
    <location>
        <begin position="675"/>
        <end position="692"/>
    </location>
</feature>
<evidence type="ECO:0000313" key="2">
    <source>
        <dbReference type="EMBL" id="KAK8223181.1"/>
    </source>
</evidence>
<accession>A0ABR1YAC7</accession>
<feature type="region of interest" description="Disordered" evidence="1">
    <location>
        <begin position="86"/>
        <end position="113"/>
    </location>
</feature>
<gene>
    <name evidence="2" type="ORF">HDK90DRAFT_114272</name>
</gene>
<dbReference type="Proteomes" id="UP001492380">
    <property type="component" value="Unassembled WGS sequence"/>
</dbReference>
<comment type="caution">
    <text evidence="2">The sequence shown here is derived from an EMBL/GenBank/DDBJ whole genome shotgun (WGS) entry which is preliminary data.</text>
</comment>
<dbReference type="EMBL" id="JBBWRZ010000014">
    <property type="protein sequence ID" value="KAK8223181.1"/>
    <property type="molecule type" value="Genomic_DNA"/>
</dbReference>
<name>A0ABR1YAC7_9PEZI</name>
<protein>
    <submittedName>
        <fullName evidence="2">Uncharacterized protein</fullName>
    </submittedName>
</protein>
<evidence type="ECO:0000256" key="1">
    <source>
        <dbReference type="SAM" id="MobiDB-lite"/>
    </source>
</evidence>
<feature type="region of interest" description="Disordered" evidence="1">
    <location>
        <begin position="670"/>
        <end position="748"/>
    </location>
</feature>
<feature type="region of interest" description="Disordered" evidence="1">
    <location>
        <begin position="43"/>
        <end position="67"/>
    </location>
</feature>